<evidence type="ECO:0000313" key="1">
    <source>
        <dbReference type="EMBL" id="XCB32588.1"/>
    </source>
</evidence>
<protein>
    <recommendedName>
        <fullName evidence="2">ABM domain-containing protein</fullName>
    </recommendedName>
</protein>
<evidence type="ECO:0008006" key="2">
    <source>
        <dbReference type="Google" id="ProtNLM"/>
    </source>
</evidence>
<proteinExistence type="predicted"/>
<dbReference type="KEGG" id="tpsc:RBB77_19455"/>
<organism evidence="1">
    <name type="scientific">Tunturiibacter psychrotolerans</name>
    <dbReference type="NCBI Taxonomy" id="3069686"/>
    <lineage>
        <taxon>Bacteria</taxon>
        <taxon>Pseudomonadati</taxon>
        <taxon>Acidobacteriota</taxon>
        <taxon>Terriglobia</taxon>
        <taxon>Terriglobales</taxon>
        <taxon>Acidobacteriaceae</taxon>
        <taxon>Tunturiibacter</taxon>
    </lineage>
</organism>
<reference evidence="1" key="1">
    <citation type="submission" date="2023-08" db="EMBL/GenBank/DDBJ databases">
        <authorList>
            <person name="Messyasz A."/>
            <person name="Mannisto M.K."/>
            <person name="Kerkhof L.J."/>
            <person name="Haggblom M."/>
        </authorList>
    </citation>
    <scope>NUCLEOTIDE SEQUENCE</scope>
    <source>
        <strain evidence="1">X5P6</strain>
    </source>
</reference>
<sequence>MHAALMHLTIDPTLAPKAAEAFNNEILPKVRTAPGFVSGYWVDPINGEGFGFLLFKTEEDAAAATPPATKWSAPGVTILKTEIRRVAVSIP</sequence>
<name>A0AAU7ZNR7_9BACT</name>
<accession>A0AAU7ZNR7</accession>
<dbReference type="AlphaFoldDB" id="A0AAU7ZNR7"/>
<dbReference type="RefSeq" id="WP_353063433.1">
    <property type="nucleotide sequence ID" value="NZ_CP132942.1"/>
</dbReference>
<reference evidence="1" key="2">
    <citation type="journal article" date="2024" name="Environ. Microbiol.">
        <title>Genome analysis and description of Tunturibacter gen. nov. expands the diversity of Terriglobia in tundra soils.</title>
        <authorList>
            <person name="Messyasz A."/>
            <person name="Mannisto M.K."/>
            <person name="Kerkhof L.J."/>
            <person name="Haggblom M.M."/>
        </authorList>
    </citation>
    <scope>NUCLEOTIDE SEQUENCE</scope>
    <source>
        <strain evidence="1">X5P6</strain>
    </source>
</reference>
<dbReference type="EMBL" id="CP132942">
    <property type="protein sequence ID" value="XCB32588.1"/>
    <property type="molecule type" value="Genomic_DNA"/>
</dbReference>
<gene>
    <name evidence="1" type="ORF">RBB77_19455</name>
</gene>